<dbReference type="EMBL" id="CAMTCP010000210">
    <property type="protein sequence ID" value="CAI3587927.1"/>
    <property type="molecule type" value="Genomic_DNA"/>
</dbReference>
<reference evidence="2" key="1">
    <citation type="submission" date="2022-10" db="EMBL/GenBank/DDBJ databases">
        <authorList>
            <person name="Aires J."/>
            <person name="Mesa V."/>
        </authorList>
    </citation>
    <scope>NUCLEOTIDE SEQUENCE</scope>
    <source>
        <strain evidence="2">Clostridium neonatale JD116</strain>
    </source>
</reference>
<feature type="transmembrane region" description="Helical" evidence="1">
    <location>
        <begin position="30"/>
        <end position="51"/>
    </location>
</feature>
<accession>A0AAD1YEV7</accession>
<name>A0AAD1YEV7_9CLOT</name>
<dbReference type="AlphaFoldDB" id="A0AAD1YEV7"/>
<evidence type="ECO:0000313" key="3">
    <source>
        <dbReference type="Proteomes" id="UP001189143"/>
    </source>
</evidence>
<evidence type="ECO:0000256" key="1">
    <source>
        <dbReference type="SAM" id="Phobius"/>
    </source>
</evidence>
<organism evidence="2 3">
    <name type="scientific">Clostridium neonatale</name>
    <dbReference type="NCBI Taxonomy" id="137838"/>
    <lineage>
        <taxon>Bacteria</taxon>
        <taxon>Bacillati</taxon>
        <taxon>Bacillota</taxon>
        <taxon>Clostridia</taxon>
        <taxon>Eubacteriales</taxon>
        <taxon>Clostridiaceae</taxon>
        <taxon>Clostridium</taxon>
    </lineage>
</organism>
<evidence type="ECO:0000313" key="2">
    <source>
        <dbReference type="EMBL" id="CAI3587927.1"/>
    </source>
</evidence>
<gene>
    <name evidence="2" type="ORF">CNEO2_280037</name>
</gene>
<keyword evidence="1" id="KW-0472">Membrane</keyword>
<comment type="caution">
    <text evidence="2">The sequence shown here is derived from an EMBL/GenBank/DDBJ whole genome shotgun (WGS) entry which is preliminary data.</text>
</comment>
<dbReference type="Proteomes" id="UP001189143">
    <property type="component" value="Unassembled WGS sequence"/>
</dbReference>
<protein>
    <submittedName>
        <fullName evidence="2">Uncharacterized protein</fullName>
    </submittedName>
</protein>
<proteinExistence type="predicted"/>
<keyword evidence="1" id="KW-1133">Transmembrane helix</keyword>
<keyword evidence="1" id="KW-0812">Transmembrane</keyword>
<sequence>MRLAFSQARSENPKCAERNRWIKDFLEFKLVYSIGFIFSIGLYNSRFAIFLL</sequence>